<dbReference type="Proteomes" id="UP000198815">
    <property type="component" value="Unassembled WGS sequence"/>
</dbReference>
<keyword evidence="2" id="KW-1185">Reference proteome</keyword>
<name>A0A1H9SC47_9ACTN</name>
<accession>A0A1H9SC47</accession>
<reference evidence="1 2" key="1">
    <citation type="submission" date="2016-10" db="EMBL/GenBank/DDBJ databases">
        <authorList>
            <person name="de Groot N.N."/>
        </authorList>
    </citation>
    <scope>NUCLEOTIDE SEQUENCE [LARGE SCALE GENOMIC DNA]</scope>
    <source>
        <strain evidence="1 2">DSM 16859</strain>
    </source>
</reference>
<dbReference type="RefSeq" id="WP_143052846.1">
    <property type="nucleotide sequence ID" value="NZ_FOGZ01000012.1"/>
</dbReference>
<gene>
    <name evidence="1" type="ORF">SAMN05443377_11260</name>
</gene>
<dbReference type="STRING" id="64702.SAMN05443377_11260"/>
<evidence type="ECO:0000313" key="2">
    <source>
        <dbReference type="Proteomes" id="UP000198815"/>
    </source>
</evidence>
<dbReference type="OrthoDB" id="5793358at2"/>
<dbReference type="AlphaFoldDB" id="A0A1H9SC47"/>
<proteinExistence type="predicted"/>
<organism evidence="1 2">
    <name type="scientific">Propionibacterium cyclohexanicum</name>
    <dbReference type="NCBI Taxonomy" id="64702"/>
    <lineage>
        <taxon>Bacteria</taxon>
        <taxon>Bacillati</taxon>
        <taxon>Actinomycetota</taxon>
        <taxon>Actinomycetes</taxon>
        <taxon>Propionibacteriales</taxon>
        <taxon>Propionibacteriaceae</taxon>
        <taxon>Propionibacterium</taxon>
    </lineage>
</organism>
<evidence type="ECO:0000313" key="1">
    <source>
        <dbReference type="EMBL" id="SER82584.1"/>
    </source>
</evidence>
<dbReference type="EMBL" id="FOGZ01000012">
    <property type="protein sequence ID" value="SER82584.1"/>
    <property type="molecule type" value="Genomic_DNA"/>
</dbReference>
<sequence length="248" mass="27710">MNDVTTYVPARRALAPLDGPFKEAVRGYSAKRAMPNPVSQSDWDEFLRGGDRLSDYAAQRPETGFRAFIDRLLGRNSDERARRLEEDADELLAQELVRLAALDPRWGFMQLARSNSELAALQHLVVGPGGVYLLNAKNHPGAKLFVEGDTFLVNGHDRPYVATSRTQATRATGLLSRDSGFDLGVTGVIVPVKDRRLVIQQAPGDVEVIERNGLSEWLLNQPEELDEQEVITGYSVARRATSWKPRWR</sequence>
<evidence type="ECO:0008006" key="3">
    <source>
        <dbReference type="Google" id="ProtNLM"/>
    </source>
</evidence>
<protein>
    <recommendedName>
        <fullName evidence="3">Nuclease-related domain-containing protein</fullName>
    </recommendedName>
</protein>